<evidence type="ECO:0000259" key="1">
    <source>
        <dbReference type="Pfam" id="PF07624"/>
    </source>
</evidence>
<accession>A0A381RIM4</accession>
<organism evidence="2">
    <name type="scientific">marine metagenome</name>
    <dbReference type="NCBI Taxonomy" id="408172"/>
    <lineage>
        <taxon>unclassified sequences</taxon>
        <taxon>metagenomes</taxon>
        <taxon>ecological metagenomes</taxon>
    </lineage>
</organism>
<protein>
    <recommendedName>
        <fullName evidence="1">DUF1585 domain-containing protein</fullName>
    </recommendedName>
</protein>
<feature type="domain" description="DUF1585" evidence="1">
    <location>
        <begin position="34"/>
        <end position="106"/>
    </location>
</feature>
<evidence type="ECO:0000313" key="2">
    <source>
        <dbReference type="EMBL" id="SUZ91221.1"/>
    </source>
</evidence>
<sequence length="122" mass="13896">MDPLGFAMEHFDAIGRWRDRDGGAEIDATITWNGYTIDSQRAFREALLASGDEFTRAVSEKMMIYALGRGVDYYDAPTLRRIVRELGAEDYRWSSLVLAIAQSDQFQMRRAPNPADVTVDRE</sequence>
<dbReference type="Pfam" id="PF07624">
    <property type="entry name" value="PSD2"/>
    <property type="match status" value="1"/>
</dbReference>
<dbReference type="EMBL" id="UINC01001958">
    <property type="protein sequence ID" value="SUZ91221.1"/>
    <property type="molecule type" value="Genomic_DNA"/>
</dbReference>
<reference evidence="2" key="1">
    <citation type="submission" date="2018-05" db="EMBL/GenBank/DDBJ databases">
        <authorList>
            <person name="Lanie J.A."/>
            <person name="Ng W.-L."/>
            <person name="Kazmierczak K.M."/>
            <person name="Andrzejewski T.M."/>
            <person name="Davidsen T.M."/>
            <person name="Wayne K.J."/>
            <person name="Tettelin H."/>
            <person name="Glass J.I."/>
            <person name="Rusch D."/>
            <person name="Podicherti R."/>
            <person name="Tsui H.-C.T."/>
            <person name="Winkler M.E."/>
        </authorList>
    </citation>
    <scope>NUCLEOTIDE SEQUENCE</scope>
</reference>
<dbReference type="AlphaFoldDB" id="A0A381RIM4"/>
<gene>
    <name evidence="2" type="ORF">METZ01_LOCUS44075</name>
</gene>
<dbReference type="InterPro" id="IPR011478">
    <property type="entry name" value="DUF1585"/>
</dbReference>
<name>A0A381RIM4_9ZZZZ</name>
<proteinExistence type="predicted"/>